<reference evidence="1 2" key="1">
    <citation type="submission" date="2016-10" db="EMBL/GenBank/DDBJ databases">
        <authorList>
            <person name="de Groot N.N."/>
        </authorList>
    </citation>
    <scope>NUCLEOTIDE SEQUENCE [LARGE SCALE GENOMIC DNA]</scope>
    <source>
        <strain evidence="1 2">DSM 44149</strain>
    </source>
</reference>
<dbReference type="PANTHER" id="PTHR37285:SF5">
    <property type="entry name" value="SPORE WALL MATURATION PROTEIN DIT1"/>
    <property type="match status" value="1"/>
</dbReference>
<accession>A0A1G9T1V7</accession>
<dbReference type="eggNOG" id="COG3207">
    <property type="taxonomic scope" value="Bacteria"/>
</dbReference>
<protein>
    <submittedName>
        <fullName evidence="1">Pyoverdine/dityrosine biosynthesis protein Dit1</fullName>
    </submittedName>
</protein>
<dbReference type="InterPro" id="IPR007817">
    <property type="entry name" value="Isocyanide_synthase_DIT1"/>
</dbReference>
<dbReference type="Pfam" id="PF05141">
    <property type="entry name" value="DIT1_PvcA"/>
    <property type="match status" value="1"/>
</dbReference>
<dbReference type="Proteomes" id="UP000183376">
    <property type="component" value="Chromosome I"/>
</dbReference>
<dbReference type="AlphaFoldDB" id="A0A1G9T1V7"/>
<organism evidence="1 2">
    <name type="scientific">Allokutzneria albata</name>
    <name type="common">Kibdelosporangium albatum</name>
    <dbReference type="NCBI Taxonomy" id="211114"/>
    <lineage>
        <taxon>Bacteria</taxon>
        <taxon>Bacillati</taxon>
        <taxon>Actinomycetota</taxon>
        <taxon>Actinomycetes</taxon>
        <taxon>Pseudonocardiales</taxon>
        <taxon>Pseudonocardiaceae</taxon>
        <taxon>Allokutzneria</taxon>
    </lineage>
</organism>
<proteinExistence type="predicted"/>
<dbReference type="STRING" id="211114.SAMN04489726_1481"/>
<name>A0A1G9T1V7_ALLAB</name>
<sequence>MLDVPVNRAVAELLDDTGRIRFDPRSVMVSPKAAAPLFPPLPLEDFPAHQGRGRTEEIDYAALAAQVRAGADDFLRSCWGRLRAIDDPARRVFEIMAAARYRAGSVEGTAFADNWGLWRGRLSQAVRDNAPIPIVLPSFPFKAPNPLKVRRRLPDMAELLCLMRLFEITQAIQAVHPAGAVFHILSESRIYAPLFEVSVHEAQVYRSEVDRMIGMLGAGGALRTVDILDEVIAPRQEDFDAVRDALEPELRQWWRDNADDAHRRYLVRNFIASVHAGNETAQLLANLLNTALTNDVIDAGDELARVRRKIEQRADQAAFTYTLLLCTLKLTDVMGKYAPGAIRATVHPKPGQWGIHLVNKKSSIYPWHGVAVRKPSGSWRVRTELDAIRSGAIPVRTGAYAMPFFYEEQ</sequence>
<dbReference type="EMBL" id="LT629701">
    <property type="protein sequence ID" value="SDM41055.1"/>
    <property type="molecule type" value="Genomic_DNA"/>
</dbReference>
<dbReference type="PANTHER" id="PTHR37285">
    <property type="entry name" value="SPORE WALL MATURATION PROTEIN DIT1"/>
    <property type="match status" value="1"/>
</dbReference>
<evidence type="ECO:0000313" key="1">
    <source>
        <dbReference type="EMBL" id="SDM41055.1"/>
    </source>
</evidence>
<evidence type="ECO:0000313" key="2">
    <source>
        <dbReference type="Proteomes" id="UP000183376"/>
    </source>
</evidence>
<keyword evidence="2" id="KW-1185">Reference proteome</keyword>
<gene>
    <name evidence="1" type="ORF">SAMN04489726_1481</name>
</gene>